<dbReference type="InterPro" id="IPR012349">
    <property type="entry name" value="Split_barrel_FMN-bd"/>
</dbReference>
<protein>
    <recommendedName>
        <fullName evidence="3">Pyridoxamine 5'-phosphate oxidase putative domain-containing protein</fullName>
    </recommendedName>
</protein>
<evidence type="ECO:0008006" key="3">
    <source>
        <dbReference type="Google" id="ProtNLM"/>
    </source>
</evidence>
<dbReference type="AlphaFoldDB" id="A0A6N4QFR9"/>
<reference evidence="1 2" key="1">
    <citation type="journal article" date="2019" name="PLoS Negl. Trop. Dis.">
        <title>Revisiting the worldwide diversity of Leptospira species in the environment.</title>
        <authorList>
            <person name="Vincent A.T."/>
            <person name="Schiettekatte O."/>
            <person name="Bourhy P."/>
            <person name="Veyrier F.J."/>
            <person name="Picardeau M."/>
        </authorList>
    </citation>
    <scope>NUCLEOTIDE SEQUENCE [LARGE SCALE GENOMIC DNA]</scope>
    <source>
        <strain evidence="1 2">201702445</strain>
    </source>
</reference>
<dbReference type="EMBL" id="RQGM01000035">
    <property type="protein sequence ID" value="TGL84737.1"/>
    <property type="molecule type" value="Genomic_DNA"/>
</dbReference>
<evidence type="ECO:0000313" key="2">
    <source>
        <dbReference type="Proteomes" id="UP000297613"/>
    </source>
</evidence>
<sequence length="154" mass="16956">MLSQEEMGDLIGPLSISVATRDGERRPHFARGFGIRLEENQNQMTVLIPNVVVSQCLKDIEDNGQIAVTVAHMSSFQTRQFKGNVIRKNECVDADYELMTSIRNAGSETSAMFFGPKAGEGWGKYILKPATAITFELSELFDQSPGAKAGEKLK</sequence>
<accession>A0A6N4QFR9</accession>
<dbReference type="Gene3D" id="2.30.110.10">
    <property type="entry name" value="Electron Transport, Fmn-binding Protein, Chain A"/>
    <property type="match status" value="1"/>
</dbReference>
<dbReference type="Proteomes" id="UP000297613">
    <property type="component" value="Unassembled WGS sequence"/>
</dbReference>
<organism evidence="1 2">
    <name type="scientific">Leptospira yasudae</name>
    <dbReference type="NCBI Taxonomy" id="2202201"/>
    <lineage>
        <taxon>Bacteria</taxon>
        <taxon>Pseudomonadati</taxon>
        <taxon>Spirochaetota</taxon>
        <taxon>Spirochaetia</taxon>
        <taxon>Leptospirales</taxon>
        <taxon>Leptospiraceae</taxon>
        <taxon>Leptospira</taxon>
    </lineage>
</organism>
<name>A0A6N4QFR9_9LEPT</name>
<proteinExistence type="predicted"/>
<gene>
    <name evidence="1" type="ORF">EHQ83_10165</name>
</gene>
<dbReference type="RefSeq" id="WP_135570175.1">
    <property type="nucleotide sequence ID" value="NZ_RQGK01000042.1"/>
</dbReference>
<comment type="caution">
    <text evidence="1">The sequence shown here is derived from an EMBL/GenBank/DDBJ whole genome shotgun (WGS) entry which is preliminary data.</text>
</comment>
<evidence type="ECO:0000313" key="1">
    <source>
        <dbReference type="EMBL" id="TGL84737.1"/>
    </source>
</evidence>